<reference evidence="2 4" key="2">
    <citation type="journal article" date="2019" name="ACS Chem. Biol.">
        <title>Identification and Mobilization of a Cryptic Antibiotic Biosynthesis Gene Locus from a Human-Pathogenic Nocardia Isolate.</title>
        <authorList>
            <person name="Herisse M."/>
            <person name="Ishida K."/>
            <person name="Porter J.L."/>
            <person name="Howden B."/>
            <person name="Hertweck C."/>
            <person name="Stinear T.P."/>
            <person name="Pidot S.J."/>
        </authorList>
    </citation>
    <scope>NUCLEOTIDE SEQUENCE [LARGE SCALE GENOMIC DNA]</scope>
    <source>
        <strain evidence="2 4">AUSMDU00012715</strain>
    </source>
</reference>
<evidence type="ECO:0000313" key="1">
    <source>
        <dbReference type="EMBL" id="KZM70150.1"/>
    </source>
</evidence>
<sequence>MTWADLHARTAILHEVLARAAADPASPGLFYDLPGCDRLFGGPGGVLAALHYRWNNHLRAKVDQAFAHGRTAADAYLELAAEQPVLRAVLDAQDARRWQDTRALAR</sequence>
<dbReference type="Proteomes" id="UP000500953">
    <property type="component" value="Chromosome"/>
</dbReference>
<dbReference type="EMBL" id="LWGR01000016">
    <property type="protein sequence ID" value="KZM70150.1"/>
    <property type="molecule type" value="Genomic_DNA"/>
</dbReference>
<evidence type="ECO:0000313" key="4">
    <source>
        <dbReference type="Proteomes" id="UP000500953"/>
    </source>
</evidence>
<accession>A0A164J8K0</accession>
<dbReference type="Proteomes" id="UP000076512">
    <property type="component" value="Unassembled WGS sequence"/>
</dbReference>
<dbReference type="RefSeq" id="WP_067578462.1">
    <property type="nucleotide sequence ID" value="NZ_CP046173.1"/>
</dbReference>
<dbReference type="EMBL" id="CP046173">
    <property type="protein sequence ID" value="QIS21796.1"/>
    <property type="molecule type" value="Genomic_DNA"/>
</dbReference>
<protein>
    <submittedName>
        <fullName evidence="1">Uncharacterized protein</fullName>
    </submittedName>
</protein>
<name>A0A164J8K0_9NOCA</name>
<keyword evidence="3" id="KW-1185">Reference proteome</keyword>
<dbReference type="STRING" id="455432.AWN90_06215"/>
<organism evidence="1 3">
    <name type="scientific">Nocardia terpenica</name>
    <dbReference type="NCBI Taxonomy" id="455432"/>
    <lineage>
        <taxon>Bacteria</taxon>
        <taxon>Bacillati</taxon>
        <taxon>Actinomycetota</taxon>
        <taxon>Actinomycetes</taxon>
        <taxon>Mycobacteriales</taxon>
        <taxon>Nocardiaceae</taxon>
        <taxon>Nocardia</taxon>
    </lineage>
</organism>
<dbReference type="OrthoDB" id="3773711at2"/>
<gene>
    <name evidence="1" type="ORF">AWN90_06215</name>
    <name evidence="2" type="ORF">F6W96_29145</name>
</gene>
<dbReference type="AlphaFoldDB" id="A0A164J8K0"/>
<reference evidence="1 3" key="1">
    <citation type="submission" date="2016-04" db="EMBL/GenBank/DDBJ databases">
        <authorList>
            <person name="Evans L.H."/>
            <person name="Alamgir A."/>
            <person name="Owens N."/>
            <person name="Weber N.D."/>
            <person name="Virtaneva K."/>
            <person name="Barbian K."/>
            <person name="Babar A."/>
            <person name="Rosenke K."/>
        </authorList>
    </citation>
    <scope>NUCLEOTIDE SEQUENCE [LARGE SCALE GENOMIC DNA]</scope>
    <source>
        <strain evidence="1 3">IFM 0406</strain>
    </source>
</reference>
<evidence type="ECO:0000313" key="2">
    <source>
        <dbReference type="EMBL" id="QIS21796.1"/>
    </source>
</evidence>
<proteinExistence type="predicted"/>
<evidence type="ECO:0000313" key="3">
    <source>
        <dbReference type="Proteomes" id="UP000076512"/>
    </source>
</evidence>